<organism evidence="1 2">
    <name type="scientific">Candidatus Hydrogenisulfobacillus filiaventi</name>
    <dbReference type="NCBI Taxonomy" id="2707344"/>
    <lineage>
        <taxon>Bacteria</taxon>
        <taxon>Bacillati</taxon>
        <taxon>Bacillota</taxon>
        <taxon>Clostridia</taxon>
        <taxon>Eubacteriales</taxon>
        <taxon>Clostridiales Family XVII. Incertae Sedis</taxon>
        <taxon>Candidatus Hydrogenisulfobacillus</taxon>
    </lineage>
</organism>
<evidence type="ECO:0000313" key="2">
    <source>
        <dbReference type="Proteomes" id="UP000503399"/>
    </source>
</evidence>
<keyword evidence="2" id="KW-1185">Reference proteome</keyword>
<dbReference type="KEGG" id="hfv:R50_1075"/>
<reference evidence="1 2" key="1">
    <citation type="submission" date="2020-02" db="EMBL/GenBank/DDBJ databases">
        <authorList>
            <person name="Hogendoorn C."/>
        </authorList>
    </citation>
    <scope>NUCLEOTIDE SEQUENCE [LARGE SCALE GENOMIC DNA]</scope>
    <source>
        <strain evidence="1">R501</strain>
    </source>
</reference>
<name>A0A6F8ZFC9_9FIRM</name>
<proteinExistence type="predicted"/>
<gene>
    <name evidence="1" type="ORF">R50_1075</name>
</gene>
<dbReference type="EMBL" id="LR778114">
    <property type="protein sequence ID" value="CAB1128581.1"/>
    <property type="molecule type" value="Genomic_DNA"/>
</dbReference>
<accession>A0A6F8ZFC9</accession>
<dbReference type="Proteomes" id="UP000503399">
    <property type="component" value="Chromosome"/>
</dbReference>
<protein>
    <submittedName>
        <fullName evidence="1">Uncharacterized protein</fullName>
    </submittedName>
</protein>
<dbReference type="AlphaFoldDB" id="A0A6F8ZFC9"/>
<sequence length="84" mass="9246">MVRTIRTRRWWNTPTRTRMAGWCIAIRMGLSTGRPVAGTVRFKSKGGVEIKTAGCDDAKAARGARIRNYGVFAGENGPHVEKAL</sequence>
<evidence type="ECO:0000313" key="1">
    <source>
        <dbReference type="EMBL" id="CAB1128581.1"/>
    </source>
</evidence>